<evidence type="ECO:0000259" key="7">
    <source>
        <dbReference type="PROSITE" id="PS50052"/>
    </source>
</evidence>
<proteinExistence type="inferred from homology"/>
<dbReference type="UniPathway" id="UPA00087">
    <property type="reaction ID" value="UER00175"/>
</dbReference>
<dbReference type="NCBIfam" id="NF007485">
    <property type="entry name" value="PRK10078.1"/>
    <property type="match status" value="1"/>
</dbReference>
<comment type="catalytic activity">
    <reaction evidence="1 6">
        <text>alpha-D-ribose 1,5-bisphosphate + ATP = 5-phospho-alpha-D-ribose 1-diphosphate + ADP</text>
        <dbReference type="Rhea" id="RHEA:20109"/>
        <dbReference type="ChEBI" id="CHEBI:30616"/>
        <dbReference type="ChEBI" id="CHEBI:58017"/>
        <dbReference type="ChEBI" id="CHEBI:68688"/>
        <dbReference type="ChEBI" id="CHEBI:456216"/>
        <dbReference type="EC" id="2.7.4.23"/>
    </reaction>
</comment>
<dbReference type="HAMAP" id="MF_00836">
    <property type="entry name" value="PhnN"/>
    <property type="match status" value="1"/>
</dbReference>
<keyword evidence="9" id="KW-1185">Reference proteome</keyword>
<evidence type="ECO:0000256" key="1">
    <source>
        <dbReference type="ARBA" id="ARBA00000373"/>
    </source>
</evidence>
<comment type="pathway">
    <text evidence="2 6">Metabolic intermediate biosynthesis; 5-phospho-alpha-D-ribose 1-diphosphate biosynthesis; 5-phospho-alpha-D-ribose 1-diphosphate from D-ribose 5-phosphate (route II): step 3/3.</text>
</comment>
<evidence type="ECO:0000313" key="9">
    <source>
        <dbReference type="Proteomes" id="UP000198407"/>
    </source>
</evidence>
<evidence type="ECO:0000256" key="3">
    <source>
        <dbReference type="ARBA" id="ARBA00022679"/>
    </source>
</evidence>
<evidence type="ECO:0000256" key="4">
    <source>
        <dbReference type="ARBA" id="ARBA00022741"/>
    </source>
</evidence>
<dbReference type="OrthoDB" id="341217at2"/>
<keyword evidence="4 6" id="KW-0547">Nucleotide-binding</keyword>
<protein>
    <recommendedName>
        <fullName evidence="6">Ribose 1,5-bisphosphate phosphokinase PhnN</fullName>
        <ecNumber evidence="6">2.7.4.23</ecNumber>
    </recommendedName>
    <alternativeName>
        <fullName evidence="6">Ribose 1,5-bisphosphokinase</fullName>
    </alternativeName>
</protein>
<keyword evidence="3 6" id="KW-0808">Transferase</keyword>
<evidence type="ECO:0000313" key="8">
    <source>
        <dbReference type="EMBL" id="SNS31190.1"/>
    </source>
</evidence>
<dbReference type="GO" id="GO:0033863">
    <property type="term" value="F:ribose 1,5-bisphosphate phosphokinase activity"/>
    <property type="evidence" value="ECO:0007669"/>
    <property type="project" value="UniProtKB-UniRule"/>
</dbReference>
<gene>
    <name evidence="6" type="primary">phnN</name>
    <name evidence="8" type="ORF">SAMN05444352_10659</name>
</gene>
<dbReference type="GO" id="GO:0006015">
    <property type="term" value="P:5-phosphoribose 1-diphosphate biosynthetic process"/>
    <property type="evidence" value="ECO:0007669"/>
    <property type="project" value="UniProtKB-UniRule"/>
</dbReference>
<dbReference type="RefSeq" id="WP_042124660.1">
    <property type="nucleotide sequence ID" value="NZ_FZOL01000006.1"/>
</dbReference>
<dbReference type="Proteomes" id="UP000198407">
    <property type="component" value="Unassembled WGS sequence"/>
</dbReference>
<organism evidence="8 9">
    <name type="scientific">Pseudomonas japonica</name>
    <dbReference type="NCBI Taxonomy" id="256466"/>
    <lineage>
        <taxon>Bacteria</taxon>
        <taxon>Pseudomonadati</taxon>
        <taxon>Pseudomonadota</taxon>
        <taxon>Gammaproteobacteria</taxon>
        <taxon>Pseudomonadales</taxon>
        <taxon>Pseudomonadaceae</taxon>
        <taxon>Pseudomonas</taxon>
    </lineage>
</organism>
<dbReference type="AlphaFoldDB" id="A0A239DFR0"/>
<dbReference type="Gene3D" id="3.40.50.300">
    <property type="entry name" value="P-loop containing nucleotide triphosphate hydrolases"/>
    <property type="match status" value="1"/>
</dbReference>
<reference evidence="9" key="1">
    <citation type="submission" date="2017-06" db="EMBL/GenBank/DDBJ databases">
        <authorList>
            <person name="Varghese N."/>
            <person name="Submissions S."/>
        </authorList>
    </citation>
    <scope>NUCLEOTIDE SEQUENCE [LARGE SCALE GENOMIC DNA]</scope>
    <source>
        <strain evidence="9">DSM 22348</strain>
    </source>
</reference>
<accession>A0A239DFR0</accession>
<dbReference type="InterPro" id="IPR027417">
    <property type="entry name" value="P-loop_NTPase"/>
</dbReference>
<dbReference type="InterPro" id="IPR012699">
    <property type="entry name" value="PhnN"/>
</dbReference>
<dbReference type="EMBL" id="FZOL01000006">
    <property type="protein sequence ID" value="SNS31190.1"/>
    <property type="molecule type" value="Genomic_DNA"/>
</dbReference>
<dbReference type="InterPro" id="IPR008144">
    <property type="entry name" value="Guanylate_kin-like_dom"/>
</dbReference>
<dbReference type="GO" id="GO:0005524">
    <property type="term" value="F:ATP binding"/>
    <property type="evidence" value="ECO:0007669"/>
    <property type="project" value="UniProtKB-KW"/>
</dbReference>
<comment type="similarity">
    <text evidence="6">Belongs to the ribose 1,5-bisphosphokinase family.</text>
</comment>
<evidence type="ECO:0000256" key="2">
    <source>
        <dbReference type="ARBA" id="ARBA00005069"/>
    </source>
</evidence>
<dbReference type="PROSITE" id="PS50052">
    <property type="entry name" value="GUANYLATE_KINASE_2"/>
    <property type="match status" value="1"/>
</dbReference>
<keyword evidence="5 6" id="KW-0067">ATP-binding</keyword>
<sequence>MQHDARGESPLHATGRLIYLMGPSGSGKDSVIDQARPALQALGVRIARRVITRSAEAVGEAAHSVTPQYFAVLREAGGFALDWQANGLSYGISLEIDEWLAQGHWVLVNGSRAHLPVVRERYPDLVPVLLSVTPDALRARLLGRGRESAQEIEERLARNRLVPADLGDDVRSLDNSTTLDEAVQRLLALLHEAGLVAHSEK</sequence>
<feature type="binding site" evidence="6">
    <location>
        <begin position="22"/>
        <end position="29"/>
    </location>
    <ligand>
        <name>ATP</name>
        <dbReference type="ChEBI" id="CHEBI:30616"/>
    </ligand>
</feature>
<dbReference type="STRING" id="1215104.GCA_000730585_03059"/>
<dbReference type="NCBIfam" id="TIGR02322">
    <property type="entry name" value="phosphon_PhnN"/>
    <property type="match status" value="1"/>
</dbReference>
<dbReference type="SMART" id="SM00072">
    <property type="entry name" value="GuKc"/>
    <property type="match status" value="1"/>
</dbReference>
<comment type="function">
    <text evidence="6">Catalyzes the phosphorylation of ribose 1,5-bisphosphate to 5-phospho-D-ribosyl alpha-1-diphosphate (PRPP).</text>
</comment>
<dbReference type="InterPro" id="IPR008145">
    <property type="entry name" value="GK/Ca_channel_bsu"/>
</dbReference>
<evidence type="ECO:0000256" key="5">
    <source>
        <dbReference type="ARBA" id="ARBA00022840"/>
    </source>
</evidence>
<dbReference type="GO" id="GO:0019634">
    <property type="term" value="P:organic phosphonate metabolic process"/>
    <property type="evidence" value="ECO:0007669"/>
    <property type="project" value="UniProtKB-UniRule"/>
</dbReference>
<feature type="domain" description="Guanylate kinase-like" evidence="7">
    <location>
        <begin position="15"/>
        <end position="191"/>
    </location>
</feature>
<dbReference type="EC" id="2.7.4.23" evidence="6"/>
<dbReference type="SUPFAM" id="SSF52540">
    <property type="entry name" value="P-loop containing nucleoside triphosphate hydrolases"/>
    <property type="match status" value="1"/>
</dbReference>
<name>A0A239DFR0_9PSED</name>
<keyword evidence="8" id="KW-0418">Kinase</keyword>
<evidence type="ECO:0000256" key="6">
    <source>
        <dbReference type="HAMAP-Rule" id="MF_00836"/>
    </source>
</evidence>